<gene>
    <name evidence="1" type="ORF">S23_38390</name>
</gene>
<name>A0AAI8QD54_9BRAD</name>
<dbReference type="RefSeq" id="WP_015686321.1">
    <property type="nucleotide sequence ID" value="NC_017082.1"/>
</dbReference>
<organism evidence="1 2">
    <name type="scientific">Bradyrhizobium cosmicum</name>
    <dbReference type="NCBI Taxonomy" id="1404864"/>
    <lineage>
        <taxon>Bacteria</taxon>
        <taxon>Pseudomonadati</taxon>
        <taxon>Pseudomonadota</taxon>
        <taxon>Alphaproteobacteria</taxon>
        <taxon>Hyphomicrobiales</taxon>
        <taxon>Nitrobacteraceae</taxon>
        <taxon>Bradyrhizobium</taxon>
    </lineage>
</organism>
<dbReference type="Proteomes" id="UP000007886">
    <property type="component" value="Chromosome"/>
</dbReference>
<dbReference type="KEGG" id="brs:S23_38390"/>
<protein>
    <submittedName>
        <fullName evidence="1">Uncharacterized protein</fullName>
    </submittedName>
</protein>
<dbReference type="EMBL" id="AP012279">
    <property type="protein sequence ID" value="BAL77034.1"/>
    <property type="molecule type" value="Genomic_DNA"/>
</dbReference>
<proteinExistence type="predicted"/>
<dbReference type="AlphaFoldDB" id="A0AAI8QD54"/>
<accession>A0AAI8QD54</accession>
<evidence type="ECO:0000313" key="1">
    <source>
        <dbReference type="EMBL" id="BAL77034.1"/>
    </source>
</evidence>
<reference evidence="1 2" key="1">
    <citation type="journal article" date="2012" name="Microbes Environ.">
        <title>Complete genome sequence of Bradyrhizobium sp. S23321: insights into symbiosis evolution in soil oligotrophs.</title>
        <authorList>
            <person name="Okubo T."/>
            <person name="Tsukui T."/>
            <person name="Maita H."/>
            <person name="Okamoto S."/>
            <person name="Oshima K."/>
            <person name="Fujisawa T."/>
            <person name="Saito A."/>
            <person name="Futamata H."/>
            <person name="Hattori R."/>
            <person name="Shimomura Y."/>
            <person name="Haruta S."/>
            <person name="Morimoto S."/>
            <person name="Wang Y."/>
            <person name="Sakai Y."/>
            <person name="Hattori M."/>
            <person name="Aizawa S."/>
            <person name="Nagashima K.V.P."/>
            <person name="Masuda S."/>
            <person name="Hattori T."/>
            <person name="Yamashita A."/>
            <person name="Bao Z."/>
            <person name="Hayatsu M."/>
            <person name="Kajiya-Kanegae H."/>
            <person name="Yoshinaga I."/>
            <person name="Sakamoto K."/>
            <person name="Toyota K."/>
            <person name="Nakao M."/>
            <person name="Kohara M."/>
            <person name="Anda M."/>
            <person name="Niwa R."/>
            <person name="Jung-Hwan P."/>
            <person name="Sameshima-Saito R."/>
            <person name="Tokuda S."/>
            <person name="Yamamoto S."/>
            <person name="Yamamoto S."/>
            <person name="Yokoyama T."/>
            <person name="Akutsu T."/>
            <person name="Nakamura Y."/>
            <person name="Nakahira-Yanaka Y."/>
            <person name="Takada Hoshino Y."/>
            <person name="Hirakawa H."/>
            <person name="Mitsui H."/>
            <person name="Terasawa K."/>
            <person name="Itakura M."/>
            <person name="Sato S."/>
            <person name="Ikeda-Ohtsubo W."/>
            <person name="Sakakura N."/>
            <person name="Kaminuma E."/>
            <person name="Minamisawa K."/>
        </authorList>
    </citation>
    <scope>NUCLEOTIDE SEQUENCE [LARGE SCALE GENOMIC DNA]</scope>
    <source>
        <strain evidence="1 2">S23321</strain>
    </source>
</reference>
<evidence type="ECO:0000313" key="2">
    <source>
        <dbReference type="Proteomes" id="UP000007886"/>
    </source>
</evidence>
<sequence>MTPDQVLASHRRMLAAVGEPVIVRRYSGTGAARSSIEAVAQARVMGYQPKEIVGAVQQGDRKVILLNDPAAVVPSGKVALATMLPLTSDDSLVIRGAAVAVQGVDDSTRRIGGVLVALELQVRG</sequence>
<keyword evidence="2" id="KW-1185">Reference proteome</keyword>